<evidence type="ECO:0000256" key="1">
    <source>
        <dbReference type="ARBA" id="ARBA00004651"/>
    </source>
</evidence>
<evidence type="ECO:0000313" key="10">
    <source>
        <dbReference type="Proteomes" id="UP000003861"/>
    </source>
</evidence>
<keyword evidence="3 6" id="KW-0812">Transmembrane</keyword>
<evidence type="ECO:0000313" key="11">
    <source>
        <dbReference type="Proteomes" id="UP000015381"/>
    </source>
</evidence>
<dbReference type="Pfam" id="PF00582">
    <property type="entry name" value="Usp"/>
    <property type="match status" value="1"/>
</dbReference>
<evidence type="ECO:0000256" key="2">
    <source>
        <dbReference type="ARBA" id="ARBA00022475"/>
    </source>
</evidence>
<dbReference type="PATRIC" id="fig|1033806.12.peg.2465"/>
<evidence type="ECO:0000256" key="6">
    <source>
        <dbReference type="SAM" id="Phobius"/>
    </source>
</evidence>
<dbReference type="OrthoDB" id="200469at2157"/>
<dbReference type="InterPro" id="IPR050367">
    <property type="entry name" value="APC_superfamily"/>
</dbReference>
<reference evidence="9 10" key="1">
    <citation type="journal article" date="2011" name="J. Bacteriol.">
        <title>Genome sequence of Halorhabdus tiamatea, the first archaeon isolated from a deep-sea anoxic brine lake.</title>
        <authorList>
            <person name="Antunes A."/>
            <person name="Alam I."/>
            <person name="Bajic V.B."/>
            <person name="Stingl U."/>
        </authorList>
    </citation>
    <scope>NUCLEOTIDE SEQUENCE [LARGE SCALE GENOMIC DNA]</scope>
    <source>
        <strain evidence="9 10">SARL4B</strain>
    </source>
</reference>
<evidence type="ECO:0000313" key="9">
    <source>
        <dbReference type="EMBL" id="ERJ05063.1"/>
    </source>
</evidence>
<dbReference type="InterPro" id="IPR002293">
    <property type="entry name" value="AA/rel_permease1"/>
</dbReference>
<dbReference type="KEGG" id="hti:HTIA_2478"/>
<dbReference type="eggNOG" id="arCOG00451">
    <property type="taxonomic scope" value="Archaea"/>
</dbReference>
<reference evidence="8 11" key="3">
    <citation type="journal article" date="2014" name="Environ. Microbiol.">
        <title>Halorhabdus tiamatea: proteogenomics and glycosidase activity measurements identify the first cultivated euryarchaeon from a deep-sea anoxic brine lake as potential polysaccharide degrader.</title>
        <authorList>
            <person name="Werner J."/>
            <person name="Ferrer M."/>
            <person name="Michel G."/>
            <person name="Mann A.J."/>
            <person name="Huang S."/>
            <person name="Juarez S."/>
            <person name="Ciordia S."/>
            <person name="Albar J.P."/>
            <person name="Alcaide M."/>
            <person name="La Cono V."/>
            <person name="Yakimov M.M."/>
            <person name="Antunes A."/>
            <person name="Taborda M."/>
            <person name="Da Costa M.S."/>
            <person name="Amann R.I."/>
            <person name="Gloeckner F.O."/>
            <person name="Golyshina O.V."/>
            <person name="Golyshin P.N."/>
            <person name="Teeling H."/>
        </authorList>
    </citation>
    <scope>NUCLEOTIDE SEQUENCE [LARGE SCALE GENOMIC DNA]</scope>
    <source>
        <strain evidence="11">SARL4B</strain>
        <strain evidence="8">Type strain: SARL4B</strain>
    </source>
</reference>
<dbReference type="EMBL" id="AFNT02000045">
    <property type="protein sequence ID" value="ERJ05063.1"/>
    <property type="molecule type" value="Genomic_DNA"/>
</dbReference>
<feature type="transmembrane region" description="Helical" evidence="6">
    <location>
        <begin position="149"/>
        <end position="170"/>
    </location>
</feature>
<dbReference type="Proteomes" id="UP000015381">
    <property type="component" value="Chromosome I"/>
</dbReference>
<feature type="transmembrane region" description="Helical" evidence="6">
    <location>
        <begin position="219"/>
        <end position="240"/>
    </location>
</feature>
<evidence type="ECO:0000256" key="5">
    <source>
        <dbReference type="ARBA" id="ARBA00023136"/>
    </source>
</evidence>
<keyword evidence="2" id="KW-1003">Cell membrane</keyword>
<dbReference type="RefSeq" id="WP_008527506.1">
    <property type="nucleotide sequence ID" value="NC_021921.1"/>
</dbReference>
<dbReference type="PANTHER" id="PTHR42770">
    <property type="entry name" value="AMINO ACID TRANSPORTER-RELATED"/>
    <property type="match status" value="1"/>
</dbReference>
<keyword evidence="5 6" id="KW-0472">Membrane</keyword>
<dbReference type="GO" id="GO:0022857">
    <property type="term" value="F:transmembrane transporter activity"/>
    <property type="evidence" value="ECO:0007669"/>
    <property type="project" value="InterPro"/>
</dbReference>
<sequence>MPKELERDLGLFSVLAISIGAMVGSGIFILPALALKMAGPAVILAYILAALVVLPAALSKAEMATAMPEAGGTYLYIERGMGPLLGTIAGIGTWFALSFKGALALVGGVPYLLWYFELPIKPVALALAAILILVNLLGAKQTGRLQVGIVAIMLAAMIWFVGGSAGSLQVASFDGFFASGAGGILEATGFVFVSYAGVTKIASVAEEIEDPDRVIPRGMIWSLGFTTLLYVLVVIVIVGVDPSGIVGSNTPVADVAEATMSAPGVAAVVVAAMLALISTANAGLLSSSRYPFAMSRDDLAPPTFATVSDRFGTPVTAITLTGLVMLALIAFVPIMSIAKLASAFQILVFVLINVALVAFRESDIAYDPSYRSPLYPWMQGFGVVGGLLLLTQMGLVPMVGAIVIIVGSVGWYFAYAHRNVSREGAVTDAIRRGIDQRAVEETRSVCHDAADSDVLVALTEETSAAAEERLLDVAVPLADAGDGTVTVVQFDQVPDQTPLSYAETTLSEADQVFEERTAALAEAADVPIEYGEIVSHDVERAIANVADVHGYDLVVVDESGPTFTEGLSDVIMGPNRSFDVLGVDAGRLDDSDRLALVDDGGPFDPLKVRIANALAIDRDATVEFVHGIAPDATDERQTSIEEYHAELADLCAVPTESVIVESDDDAAALSRVARDADLTVVADAGGAILRDGPGDEIAKQGGALVLHPGGNGEPGLLGRVLERFVY</sequence>
<feature type="transmembrane region" description="Helical" evidence="6">
    <location>
        <begin position="315"/>
        <end position="334"/>
    </location>
</feature>
<feature type="transmembrane region" description="Helical" evidence="6">
    <location>
        <begin position="41"/>
        <end position="58"/>
    </location>
</feature>
<keyword evidence="4 6" id="KW-1133">Transmembrane helix</keyword>
<dbReference type="Proteomes" id="UP000003861">
    <property type="component" value="Unassembled WGS sequence"/>
</dbReference>
<dbReference type="STRING" id="1033806.HTIA_2478"/>
<dbReference type="Gene3D" id="1.20.1740.10">
    <property type="entry name" value="Amino acid/polyamine transporter I"/>
    <property type="match status" value="1"/>
</dbReference>
<feature type="transmembrane region" description="Helical" evidence="6">
    <location>
        <begin position="119"/>
        <end position="137"/>
    </location>
</feature>
<keyword evidence="11" id="KW-1185">Reference proteome</keyword>
<proteinExistence type="predicted"/>
<organism evidence="9 10">
    <name type="scientific">Halorhabdus tiamatea SARL4B</name>
    <dbReference type="NCBI Taxonomy" id="1033806"/>
    <lineage>
        <taxon>Archaea</taxon>
        <taxon>Methanobacteriati</taxon>
        <taxon>Methanobacteriota</taxon>
        <taxon>Stenosarchaea group</taxon>
        <taxon>Halobacteria</taxon>
        <taxon>Halobacteriales</taxon>
        <taxon>Haloarculaceae</taxon>
        <taxon>Halorhabdus</taxon>
    </lineage>
</organism>
<feature type="transmembrane region" description="Helical" evidence="6">
    <location>
        <begin position="260"/>
        <end position="286"/>
    </location>
</feature>
<dbReference type="Pfam" id="PF13520">
    <property type="entry name" value="AA_permease_2"/>
    <property type="match status" value="1"/>
</dbReference>
<feature type="transmembrane region" description="Helical" evidence="6">
    <location>
        <begin position="380"/>
        <end position="413"/>
    </location>
</feature>
<feature type="transmembrane region" description="Helical" evidence="6">
    <location>
        <begin position="84"/>
        <end position="113"/>
    </location>
</feature>
<name>F7PNB2_9EURY</name>
<dbReference type="GeneID" id="23798981"/>
<dbReference type="HOGENOM" id="CLU_007946_15_8_2"/>
<dbReference type="Gene3D" id="3.40.50.12370">
    <property type="match status" value="1"/>
</dbReference>
<dbReference type="GO" id="GO:0005886">
    <property type="term" value="C:plasma membrane"/>
    <property type="evidence" value="ECO:0007669"/>
    <property type="project" value="UniProtKB-SubCell"/>
</dbReference>
<evidence type="ECO:0000256" key="4">
    <source>
        <dbReference type="ARBA" id="ARBA00022989"/>
    </source>
</evidence>
<feature type="transmembrane region" description="Helical" evidence="6">
    <location>
        <begin position="12"/>
        <end position="35"/>
    </location>
</feature>
<feature type="domain" description="UspA" evidence="7">
    <location>
        <begin position="454"/>
        <end position="573"/>
    </location>
</feature>
<reference evidence="9 10" key="2">
    <citation type="journal article" date="2013" name="PLoS ONE">
        <title>INDIGO - INtegrated Data Warehouse of MIcrobial GenOmes with Examples from the Red Sea Extremophiles.</title>
        <authorList>
            <person name="Alam I."/>
            <person name="Antunes A."/>
            <person name="Kamau A.A."/>
            <person name="Ba Alawi W."/>
            <person name="Kalkatawi M."/>
            <person name="Stingl U."/>
            <person name="Bajic V.B."/>
        </authorList>
    </citation>
    <scope>NUCLEOTIDE SEQUENCE [LARGE SCALE GENOMIC DNA]</scope>
    <source>
        <strain evidence="9 10">SARL4B</strain>
    </source>
</reference>
<comment type="subcellular location">
    <subcellularLocation>
        <location evidence="1">Cell membrane</location>
        <topology evidence="1">Multi-pass membrane protein</topology>
    </subcellularLocation>
</comment>
<dbReference type="EMBL" id="HF571520">
    <property type="protein sequence ID" value="CCQ34586.1"/>
    <property type="molecule type" value="Genomic_DNA"/>
</dbReference>
<feature type="transmembrane region" description="Helical" evidence="6">
    <location>
        <begin position="340"/>
        <end position="359"/>
    </location>
</feature>
<dbReference type="SUPFAM" id="SSF52402">
    <property type="entry name" value="Adenine nucleotide alpha hydrolases-like"/>
    <property type="match status" value="1"/>
</dbReference>
<evidence type="ECO:0000259" key="7">
    <source>
        <dbReference type="Pfam" id="PF00582"/>
    </source>
</evidence>
<dbReference type="InterPro" id="IPR006016">
    <property type="entry name" value="UspA"/>
</dbReference>
<dbReference type="AlphaFoldDB" id="F7PNB2"/>
<dbReference type="PANTHER" id="PTHR42770:SF7">
    <property type="entry name" value="MEMBRANE PROTEIN"/>
    <property type="match status" value="1"/>
</dbReference>
<evidence type="ECO:0000313" key="8">
    <source>
        <dbReference type="EMBL" id="CCQ34586.1"/>
    </source>
</evidence>
<accession>F7PNB2</accession>
<feature type="transmembrane region" description="Helical" evidence="6">
    <location>
        <begin position="176"/>
        <end position="198"/>
    </location>
</feature>
<evidence type="ECO:0000256" key="3">
    <source>
        <dbReference type="ARBA" id="ARBA00022692"/>
    </source>
</evidence>
<gene>
    <name evidence="9" type="primary">yhdG</name>
    <name evidence="9" type="ORF">HLRTI_002935</name>
    <name evidence="8" type="ORF">HTIA_2478</name>
</gene>
<protein>
    <submittedName>
        <fullName evidence="8">Amino acid permease</fullName>
    </submittedName>
    <submittedName>
        <fullName evidence="9">Amino acid transporter protein</fullName>
    </submittedName>
</protein>